<dbReference type="EMBL" id="CP000553">
    <property type="protein sequence ID" value="ABM74737.1"/>
    <property type="molecule type" value="Genomic_DNA"/>
</dbReference>
<organism evidence="2 3">
    <name type="scientific">Prochlorococcus marinus (strain NATL1A)</name>
    <dbReference type="NCBI Taxonomy" id="167555"/>
    <lineage>
        <taxon>Bacteria</taxon>
        <taxon>Bacillati</taxon>
        <taxon>Cyanobacteriota</taxon>
        <taxon>Cyanophyceae</taxon>
        <taxon>Synechococcales</taxon>
        <taxon>Prochlorococcaceae</taxon>
        <taxon>Prochlorococcus</taxon>
    </lineage>
</organism>
<gene>
    <name evidence="2" type="ordered locus">NATL1_01731</name>
</gene>
<keyword evidence="1" id="KW-0812">Transmembrane</keyword>
<dbReference type="HOGENOM" id="CLU_219686_1_0_3"/>
<evidence type="ECO:0000256" key="1">
    <source>
        <dbReference type="SAM" id="Phobius"/>
    </source>
</evidence>
<sequence length="30" mass="3210">MGILFYLVFVGAGLSAAFLIQKALKAIKLI</sequence>
<keyword evidence="1" id="KW-1133">Transmembrane helix</keyword>
<dbReference type="RefSeq" id="WP_011294102.1">
    <property type="nucleotide sequence ID" value="NC_008819.1"/>
</dbReference>
<protein>
    <recommendedName>
        <fullName evidence="4">Cytochrome B6</fullName>
    </recommendedName>
</protein>
<feature type="transmembrane region" description="Helical" evidence="1">
    <location>
        <begin position="6"/>
        <end position="24"/>
    </location>
</feature>
<proteinExistence type="predicted"/>
<dbReference type="AlphaFoldDB" id="A2BZS7"/>
<accession>A2BZS7</accession>
<dbReference type="NCBIfam" id="NF008824">
    <property type="entry name" value="PRK11874.1"/>
    <property type="match status" value="1"/>
</dbReference>
<reference evidence="3" key="1">
    <citation type="journal article" date="2007" name="PLoS Genet.">
        <title>Patterns and implications of gene gain and loss in the evolution of Prochlorococcus.</title>
        <authorList>
            <person name="Kettler G.C."/>
            <person name="Martiny A.C."/>
            <person name="Huang K."/>
            <person name="Zucker J."/>
            <person name="Coleman M.L."/>
            <person name="Rodrigue S."/>
            <person name="Chen F."/>
            <person name="Lapidus A."/>
            <person name="Ferriera S."/>
            <person name="Johnson J."/>
            <person name="Steglich C."/>
            <person name="Church G.M."/>
            <person name="Richardson P."/>
            <person name="Chisholm S.W."/>
        </authorList>
    </citation>
    <scope>NUCLEOTIDE SEQUENCE [LARGE SCALE GENOMIC DNA]</scope>
    <source>
        <strain evidence="3">NATL1A</strain>
    </source>
</reference>
<dbReference type="KEGG" id="pme:NATL1_01731"/>
<dbReference type="Proteomes" id="UP000002592">
    <property type="component" value="Chromosome"/>
</dbReference>
<name>A2BZS7_PROM1</name>
<keyword evidence="1" id="KW-0472">Membrane</keyword>
<evidence type="ECO:0008006" key="4">
    <source>
        <dbReference type="Google" id="ProtNLM"/>
    </source>
</evidence>
<evidence type="ECO:0000313" key="3">
    <source>
        <dbReference type="Proteomes" id="UP000002592"/>
    </source>
</evidence>
<evidence type="ECO:0000313" key="2">
    <source>
        <dbReference type="EMBL" id="ABM74737.1"/>
    </source>
</evidence>